<reference evidence="11 12" key="1">
    <citation type="submission" date="2018-09" db="EMBL/GenBank/DDBJ databases">
        <title>YIM PH 21725 draft genome.</title>
        <authorList>
            <person name="Miao C."/>
        </authorList>
    </citation>
    <scope>NUCLEOTIDE SEQUENCE [LARGE SCALE GENOMIC DNA]</scope>
    <source>
        <strain evidence="12">YIM PH21725</strain>
    </source>
</reference>
<dbReference type="RefSeq" id="WP_120023486.1">
    <property type="nucleotide sequence ID" value="NZ_QZFV01000075.1"/>
</dbReference>
<proteinExistence type="predicted"/>
<dbReference type="Pfam" id="PF07730">
    <property type="entry name" value="HisKA_3"/>
    <property type="match status" value="1"/>
</dbReference>
<evidence type="ECO:0000256" key="3">
    <source>
        <dbReference type="ARBA" id="ARBA00022553"/>
    </source>
</evidence>
<dbReference type="EC" id="2.7.13.3" evidence="2"/>
<feature type="domain" description="Signal transduction histidine kinase subgroup 3 dimerisation and phosphoacceptor" evidence="10">
    <location>
        <begin position="35"/>
        <end position="101"/>
    </location>
</feature>
<keyword evidence="8" id="KW-0902">Two-component regulatory system</keyword>
<comment type="caution">
    <text evidence="11">The sequence shown here is derived from an EMBL/GenBank/DDBJ whole genome shotgun (WGS) entry which is preliminary data.</text>
</comment>
<evidence type="ECO:0000256" key="7">
    <source>
        <dbReference type="ARBA" id="ARBA00022840"/>
    </source>
</evidence>
<dbReference type="AlphaFoldDB" id="A0A419I5D1"/>
<organism evidence="11 12">
    <name type="scientific">Amycolatopsis panacis</name>
    <dbReference type="NCBI Taxonomy" id="2340917"/>
    <lineage>
        <taxon>Bacteria</taxon>
        <taxon>Bacillati</taxon>
        <taxon>Actinomycetota</taxon>
        <taxon>Actinomycetes</taxon>
        <taxon>Pseudonocardiales</taxon>
        <taxon>Pseudonocardiaceae</taxon>
        <taxon>Amycolatopsis</taxon>
    </lineage>
</organism>
<dbReference type="PANTHER" id="PTHR24421:SF10">
    <property type="entry name" value="NITRATE_NITRITE SENSOR PROTEIN NARQ"/>
    <property type="match status" value="1"/>
</dbReference>
<keyword evidence="4" id="KW-0808">Transferase</keyword>
<sequence length="108" mass="11716">MSRQDRRAALNNAERAAVEAQRAAASEAREAALLERSRIARELHDVLGHSLTGIAMQLDLADALATKGRSEEANSAVLRARSIAVDSVTQMREAVHALRDDSQACPKR</sequence>
<evidence type="ECO:0000256" key="4">
    <source>
        <dbReference type="ARBA" id="ARBA00022679"/>
    </source>
</evidence>
<evidence type="ECO:0000256" key="6">
    <source>
        <dbReference type="ARBA" id="ARBA00022777"/>
    </source>
</evidence>
<evidence type="ECO:0000256" key="9">
    <source>
        <dbReference type="SAM" id="Coils"/>
    </source>
</evidence>
<keyword evidence="7" id="KW-0067">ATP-binding</keyword>
<comment type="catalytic activity">
    <reaction evidence="1">
        <text>ATP + protein L-histidine = ADP + protein N-phospho-L-histidine.</text>
        <dbReference type="EC" id="2.7.13.3"/>
    </reaction>
</comment>
<keyword evidence="12" id="KW-1185">Reference proteome</keyword>
<gene>
    <name evidence="11" type="ORF">D5S19_12265</name>
</gene>
<dbReference type="InterPro" id="IPR011712">
    <property type="entry name" value="Sig_transdc_His_kin_sub3_dim/P"/>
</dbReference>
<evidence type="ECO:0000256" key="5">
    <source>
        <dbReference type="ARBA" id="ARBA00022741"/>
    </source>
</evidence>
<keyword evidence="3" id="KW-0597">Phosphoprotein</keyword>
<evidence type="ECO:0000256" key="8">
    <source>
        <dbReference type="ARBA" id="ARBA00023012"/>
    </source>
</evidence>
<name>A0A419I5D1_9PSEU</name>
<evidence type="ECO:0000259" key="10">
    <source>
        <dbReference type="Pfam" id="PF07730"/>
    </source>
</evidence>
<evidence type="ECO:0000313" key="12">
    <source>
        <dbReference type="Proteomes" id="UP000285112"/>
    </source>
</evidence>
<dbReference type="Proteomes" id="UP000285112">
    <property type="component" value="Unassembled WGS sequence"/>
</dbReference>
<dbReference type="PANTHER" id="PTHR24421">
    <property type="entry name" value="NITRATE/NITRITE SENSOR PROTEIN NARX-RELATED"/>
    <property type="match status" value="1"/>
</dbReference>
<keyword evidence="5" id="KW-0547">Nucleotide-binding</keyword>
<feature type="coiled-coil region" evidence="9">
    <location>
        <begin position="3"/>
        <end position="30"/>
    </location>
</feature>
<dbReference type="OrthoDB" id="227596at2"/>
<dbReference type="InterPro" id="IPR050482">
    <property type="entry name" value="Sensor_HK_TwoCompSys"/>
</dbReference>
<dbReference type="EMBL" id="QZFV01000075">
    <property type="protein sequence ID" value="RJQ85960.1"/>
    <property type="molecule type" value="Genomic_DNA"/>
</dbReference>
<dbReference type="Gene3D" id="1.20.5.1930">
    <property type="match status" value="1"/>
</dbReference>
<evidence type="ECO:0000256" key="2">
    <source>
        <dbReference type="ARBA" id="ARBA00012438"/>
    </source>
</evidence>
<keyword evidence="6 11" id="KW-0418">Kinase</keyword>
<accession>A0A419I5D1</accession>
<keyword evidence="9" id="KW-0175">Coiled coil</keyword>
<dbReference type="GO" id="GO:0005524">
    <property type="term" value="F:ATP binding"/>
    <property type="evidence" value="ECO:0007669"/>
    <property type="project" value="UniProtKB-KW"/>
</dbReference>
<evidence type="ECO:0000256" key="1">
    <source>
        <dbReference type="ARBA" id="ARBA00000085"/>
    </source>
</evidence>
<evidence type="ECO:0000313" key="11">
    <source>
        <dbReference type="EMBL" id="RJQ85960.1"/>
    </source>
</evidence>
<protein>
    <recommendedName>
        <fullName evidence="2">histidine kinase</fullName>
        <ecNumber evidence="2">2.7.13.3</ecNumber>
    </recommendedName>
</protein>
<dbReference type="GO" id="GO:0000155">
    <property type="term" value="F:phosphorelay sensor kinase activity"/>
    <property type="evidence" value="ECO:0007669"/>
    <property type="project" value="InterPro"/>
</dbReference>
<dbReference type="GO" id="GO:0046983">
    <property type="term" value="F:protein dimerization activity"/>
    <property type="evidence" value="ECO:0007669"/>
    <property type="project" value="InterPro"/>
</dbReference>
<dbReference type="GO" id="GO:0016020">
    <property type="term" value="C:membrane"/>
    <property type="evidence" value="ECO:0007669"/>
    <property type="project" value="InterPro"/>
</dbReference>